<name>A0A2W6NQ66_9BACL</name>
<reference evidence="1 2" key="1">
    <citation type="submission" date="2018-06" db="EMBL/GenBank/DDBJ databases">
        <title>Isolation of heavy metals resistant Paenibacillus silvae NC2 from Gold-Copper mine in ZiJin, China.</title>
        <authorList>
            <person name="Xu J."/>
            <person name="Mazhar H.S."/>
            <person name="Rensing C."/>
        </authorList>
    </citation>
    <scope>NUCLEOTIDE SEQUENCE [LARGE SCALE GENOMIC DNA]</scope>
    <source>
        <strain evidence="1 2">NC2</strain>
    </source>
</reference>
<evidence type="ECO:0000313" key="2">
    <source>
        <dbReference type="Proteomes" id="UP000249204"/>
    </source>
</evidence>
<dbReference type="EMBL" id="QKWW01000006">
    <property type="protein sequence ID" value="PZT57408.1"/>
    <property type="molecule type" value="Genomic_DNA"/>
</dbReference>
<dbReference type="Proteomes" id="UP000249204">
    <property type="component" value="Unassembled WGS sequence"/>
</dbReference>
<comment type="caution">
    <text evidence="1">The sequence shown here is derived from an EMBL/GenBank/DDBJ whole genome shotgun (WGS) entry which is preliminary data.</text>
</comment>
<organism evidence="1 2">
    <name type="scientific">Paenibacillus silvae</name>
    <dbReference type="NCBI Taxonomy" id="1325358"/>
    <lineage>
        <taxon>Bacteria</taxon>
        <taxon>Bacillati</taxon>
        <taxon>Bacillota</taxon>
        <taxon>Bacilli</taxon>
        <taxon>Bacillales</taxon>
        <taxon>Paenibacillaceae</taxon>
        <taxon>Paenibacillus</taxon>
    </lineage>
</organism>
<protein>
    <submittedName>
        <fullName evidence="1">Uncharacterized protein</fullName>
    </submittedName>
</protein>
<evidence type="ECO:0000313" key="1">
    <source>
        <dbReference type="EMBL" id="PZT57408.1"/>
    </source>
</evidence>
<sequence>MRRIVKKSIEVTETKDVVVSESARCNKCGKHYENVYCDSERFISNWDAMIQSFKCAFGYGSKFDGEYWEFDLCEICLESIFKEFKYVPKGFRSDEYIHLDDERHQAVFDNWKVVGEWEDLKYHTYDELMEYEDLLDEDYFQKMIKKYHPDKV</sequence>
<accession>A0A2W6NQ66</accession>
<gene>
    <name evidence="1" type="ORF">DN757_01765</name>
</gene>
<dbReference type="AlphaFoldDB" id="A0A2W6NQ66"/>
<dbReference type="RefSeq" id="WP_111268559.1">
    <property type="nucleotide sequence ID" value="NZ_QKWW01000006.1"/>
</dbReference>
<proteinExistence type="predicted"/>